<dbReference type="KEGG" id="hsf:HLASA_0093"/>
<dbReference type="GO" id="GO:0004252">
    <property type="term" value="F:serine-type endopeptidase activity"/>
    <property type="evidence" value="ECO:0007669"/>
    <property type="project" value="InterPro"/>
</dbReference>
<keyword evidence="1" id="KW-1133">Transmembrane helix</keyword>
<evidence type="ECO:0000313" key="4">
    <source>
        <dbReference type="Proteomes" id="UP000060390"/>
    </source>
</evidence>
<feature type="transmembrane region" description="Helical" evidence="1">
    <location>
        <begin position="167"/>
        <end position="186"/>
    </location>
</feature>
<dbReference type="KEGG" id="hsu:HLASF_0093"/>
<reference evidence="2 5" key="1">
    <citation type="journal article" date="2015" name="ISME J.">
        <title>Elemental sulfur and acetate can support life of a novel strictly anaerobic haloarchaeon.</title>
        <authorList>
            <person name="Sorokin D.Y."/>
            <person name="Kublanov I.V."/>
            <person name="Gavrilov S.N."/>
            <person name="Rojo D."/>
            <person name="Roman P."/>
            <person name="Golyshin P.N."/>
            <person name="Slepak V.Z."/>
            <person name="Smedile F."/>
            <person name="Ferrer M."/>
            <person name="Messina E."/>
            <person name="La Cono V."/>
            <person name="Yakimov M.M."/>
        </authorList>
    </citation>
    <scope>NUCLEOTIDE SEQUENCE [LARGE SCALE GENOMIC DNA]</scope>
    <source>
        <strain evidence="2 5">HSR2</strain>
    </source>
</reference>
<evidence type="ECO:0000313" key="3">
    <source>
        <dbReference type="EMBL" id="ALG81009.1"/>
    </source>
</evidence>
<sequence length="387" mass="40821">MDARGVAGTALEVVAIGIVGALVVGQVLGTPVLFGFVETGSMAPTMEPGDGFVAIPSAVAGPPEEGDVVTFEAEELQGGGLTTHRIVGETERGYVTRGDANPFTDQDGDEPPVKEAQIVAHALQIGDRTVVIPHLGTAVMGMQDAFETVQRQMAALTGSRALLGTQGLAYLLLGLSGALYVVDIFIDEGRTRERTRSKQHDEGIDGATVVAALAALLVVTATAAMVVPAGTQSIGIVSAEFDSERPTVIPAGESSTMDYQVPNAGLVPVHVYLESGSDGVAIEPEHQYVGSRSSTTATLTLTAPPDTGYYRQYVTEHRYLALLPPGVIDGLYRVHPWAPIVAIDALLAGAIVLLGRGLLGGRRIRVRRRESRYDRSWSSRLLSFLTP</sequence>
<dbReference type="GeneID" id="26009467"/>
<reference evidence="4" key="2">
    <citation type="submission" date="2015-05" db="EMBL/GenBank/DDBJ databases">
        <title>Complete genome sequence of Halanaeroarchaeum sulfurireducens type strain M27-SA2, a sulfate-reducer haloarchaeon from marine anoxic lake Medee.</title>
        <authorList>
            <person name="Messina E."/>
            <person name="Kublanov I.V."/>
            <person name="Toshchakov S."/>
            <person name="Arcadi E."/>
            <person name="La Spada G."/>
            <person name="La Cono V."/>
            <person name="Yakimov M.M."/>
        </authorList>
    </citation>
    <scope>NUCLEOTIDE SEQUENCE [LARGE SCALE GENOMIC DNA]</scope>
    <source>
        <strain evidence="4">M27-SA2</strain>
    </source>
</reference>
<dbReference type="STRING" id="1604004.HLASA_0093"/>
<evidence type="ECO:0000313" key="2">
    <source>
        <dbReference type="EMBL" id="AKH96607.1"/>
    </source>
</evidence>
<dbReference type="SUPFAM" id="SSF51306">
    <property type="entry name" value="LexA/Signal peptidase"/>
    <property type="match status" value="1"/>
</dbReference>
<evidence type="ECO:0000256" key="1">
    <source>
        <dbReference type="SAM" id="Phobius"/>
    </source>
</evidence>
<accession>A0A0F7P7D6</accession>
<keyword evidence="5" id="KW-1185">Reference proteome</keyword>
<dbReference type="RefSeq" id="WP_050047457.1">
    <property type="nucleotide sequence ID" value="NZ_CP008874.1"/>
</dbReference>
<protein>
    <submittedName>
        <fullName evidence="2">Peptidase S26B, signal peptidase</fullName>
    </submittedName>
</protein>
<reference evidence="3 4" key="3">
    <citation type="journal article" date="2016" name="Stand. Genomic Sci.">
        <title>Complete genome sequence of 'Halanaeroarchaeum sulfurireducens' M27-SA2, a sulfur-reducing and acetate-oxidizing haloarchaeon from the deep-sea hypersaline anoxic lake Medee.</title>
        <authorList>
            <person name="Messina E."/>
            <person name="Sorokin D.Y."/>
            <person name="Kublanov I.V."/>
            <person name="Toshchakov S."/>
            <person name="Lopatina A."/>
            <person name="Arcadi E."/>
            <person name="Smedile F."/>
            <person name="La Spada G."/>
            <person name="La Cono V."/>
            <person name="Yakimov M.M."/>
        </authorList>
    </citation>
    <scope>NUCLEOTIDE SEQUENCE [LARGE SCALE GENOMIC DNA]</scope>
    <source>
        <strain evidence="3 4">M27-SA2</strain>
    </source>
</reference>
<dbReference type="PATRIC" id="fig|1604004.4.peg.102"/>
<organism evidence="2 5">
    <name type="scientific">Halanaeroarchaeum sulfurireducens</name>
    <dbReference type="NCBI Taxonomy" id="1604004"/>
    <lineage>
        <taxon>Archaea</taxon>
        <taxon>Methanobacteriati</taxon>
        <taxon>Methanobacteriota</taxon>
        <taxon>Stenosarchaea group</taxon>
        <taxon>Halobacteria</taxon>
        <taxon>Halobacteriales</taxon>
        <taxon>Halobacteriaceae</taxon>
        <taxon>Halanaeroarchaeum</taxon>
    </lineage>
</organism>
<dbReference type="OrthoDB" id="50404at2157"/>
<dbReference type="InterPro" id="IPR036286">
    <property type="entry name" value="LexA/Signal_pep-like_sf"/>
</dbReference>
<evidence type="ECO:0000313" key="5">
    <source>
        <dbReference type="Proteomes" id="UP000069906"/>
    </source>
</evidence>
<feature type="transmembrane region" description="Helical" evidence="1">
    <location>
        <begin position="337"/>
        <end position="359"/>
    </location>
</feature>
<dbReference type="AlphaFoldDB" id="A0A0F7P7D6"/>
<gene>
    <name evidence="2" type="primary">lepW</name>
    <name evidence="3" type="ORF">HLASA_0093</name>
    <name evidence="2" type="ORF">HLASF_0093</name>
</gene>
<dbReference type="EMBL" id="CP011564">
    <property type="protein sequence ID" value="ALG81009.1"/>
    <property type="molecule type" value="Genomic_DNA"/>
</dbReference>
<dbReference type="Proteomes" id="UP000069906">
    <property type="component" value="Chromosome"/>
</dbReference>
<feature type="transmembrane region" description="Helical" evidence="1">
    <location>
        <begin position="12"/>
        <end position="37"/>
    </location>
</feature>
<proteinExistence type="predicted"/>
<dbReference type="EMBL" id="CP008874">
    <property type="protein sequence ID" value="AKH96607.1"/>
    <property type="molecule type" value="Genomic_DNA"/>
</dbReference>
<dbReference type="InterPro" id="IPR019533">
    <property type="entry name" value="Peptidase_S26"/>
</dbReference>
<keyword evidence="1" id="KW-0812">Transmembrane</keyword>
<dbReference type="Proteomes" id="UP000060390">
    <property type="component" value="Chromosome"/>
</dbReference>
<dbReference type="CDD" id="cd06530">
    <property type="entry name" value="S26_SPase_I"/>
    <property type="match status" value="1"/>
</dbReference>
<keyword evidence="1" id="KW-0472">Membrane</keyword>
<dbReference type="HOGENOM" id="CLU_037192_0_0_2"/>
<feature type="transmembrane region" description="Helical" evidence="1">
    <location>
        <begin position="207"/>
        <end position="227"/>
    </location>
</feature>
<dbReference type="GO" id="GO:0006465">
    <property type="term" value="P:signal peptide processing"/>
    <property type="evidence" value="ECO:0007669"/>
    <property type="project" value="InterPro"/>
</dbReference>
<name>A0A0F7P7D6_9EURY</name>